<comment type="caution">
    <text evidence="8">The sequence shown here is derived from an EMBL/GenBank/DDBJ whole genome shotgun (WGS) entry which is preliminary data.</text>
</comment>
<dbReference type="InterPro" id="IPR001353">
    <property type="entry name" value="Proteasome_sua/b"/>
</dbReference>
<comment type="subcellular location">
    <subcellularLocation>
        <location evidence="1 4 6">Cytoplasm</location>
    </subcellularLocation>
</comment>
<keyword evidence="2 4" id="KW-0963">Cytoplasm</keyword>
<dbReference type="Gene3D" id="3.60.20.10">
    <property type="entry name" value="Glutamine Phosphoribosylpyrophosphate, subunit 1, domain 1"/>
    <property type="match status" value="1"/>
</dbReference>
<protein>
    <recommendedName>
        <fullName evidence="4 6">Proteasome subunit alpha</fullName>
    </recommendedName>
    <alternativeName>
        <fullName evidence="4">20S proteasome alpha subunit</fullName>
    </alternativeName>
    <alternativeName>
        <fullName evidence="4">Proteasome core protein PsmA</fullName>
    </alternativeName>
</protein>
<comment type="function">
    <text evidence="4 6">Component of the proteasome core, a large protease complex with broad specificity involved in protein degradation.</text>
</comment>
<organism evidence="8">
    <name type="scientific">Fervidicoccus fontis</name>
    <dbReference type="NCBI Taxonomy" id="683846"/>
    <lineage>
        <taxon>Archaea</taxon>
        <taxon>Thermoproteota</taxon>
        <taxon>Thermoprotei</taxon>
        <taxon>Fervidicoccales</taxon>
        <taxon>Fervidicoccaceae</taxon>
        <taxon>Fervidicoccus</taxon>
    </lineage>
</organism>
<comment type="subunit">
    <text evidence="4 6">The 20S proteasome core is composed of 14 alpha and 14 beta subunits that assemble into four stacked heptameric rings, resulting in a barrel-shaped structure. The two inner rings, each composed of seven catalytic beta subunits, are sandwiched by two outer rings, each composed of seven alpha subunits. The catalytic chamber with the active sites is on the inside of the barrel. Has a gated structure, the ends of the cylinder being occluded by the N-termini of the alpha-subunits. Is capped at one or both ends by the proteasome regulatory ATPase, PAN.</text>
</comment>
<dbReference type="GO" id="GO:0005737">
    <property type="term" value="C:cytoplasm"/>
    <property type="evidence" value="ECO:0007669"/>
    <property type="project" value="UniProtKB-SubCell"/>
</dbReference>
<dbReference type="Pfam" id="PF10584">
    <property type="entry name" value="Proteasome_A_N"/>
    <property type="match status" value="1"/>
</dbReference>
<dbReference type="AlphaFoldDB" id="A0A7C1IDF6"/>
<evidence type="ECO:0000256" key="1">
    <source>
        <dbReference type="ARBA" id="ARBA00004496"/>
    </source>
</evidence>
<evidence type="ECO:0000256" key="4">
    <source>
        <dbReference type="HAMAP-Rule" id="MF_00289"/>
    </source>
</evidence>
<dbReference type="GO" id="GO:0004298">
    <property type="term" value="F:threonine-type endopeptidase activity"/>
    <property type="evidence" value="ECO:0007669"/>
    <property type="project" value="InterPro"/>
</dbReference>
<dbReference type="NCBIfam" id="NF003075">
    <property type="entry name" value="PRK03996.1"/>
    <property type="match status" value="1"/>
</dbReference>
<dbReference type="InterPro" id="IPR029055">
    <property type="entry name" value="Ntn_hydrolases_N"/>
</dbReference>
<gene>
    <name evidence="4 8" type="primary">psmA</name>
    <name evidence="8" type="ORF">ENO04_03840</name>
</gene>
<dbReference type="PROSITE" id="PS00388">
    <property type="entry name" value="PROTEASOME_ALPHA_1"/>
    <property type="match status" value="1"/>
</dbReference>
<dbReference type="GO" id="GO:0010498">
    <property type="term" value="P:proteasomal protein catabolic process"/>
    <property type="evidence" value="ECO:0007669"/>
    <property type="project" value="UniProtKB-UniRule"/>
</dbReference>
<accession>A0A7C1IDF6</accession>
<proteinExistence type="inferred from homology"/>
<reference evidence="8" key="1">
    <citation type="journal article" date="2020" name="mSystems">
        <title>Genome- and Community-Level Interaction Insights into Carbon Utilization and Element Cycling Functions of Hydrothermarchaeota in Hydrothermal Sediment.</title>
        <authorList>
            <person name="Zhou Z."/>
            <person name="Liu Y."/>
            <person name="Xu W."/>
            <person name="Pan J."/>
            <person name="Luo Z.H."/>
            <person name="Li M."/>
        </authorList>
    </citation>
    <scope>NUCLEOTIDE SEQUENCE [LARGE SCALE GENOMIC DNA]</scope>
    <source>
        <strain evidence="8">SpSt-123</strain>
    </source>
</reference>
<sequence>MAFSPTVMGYDRALTIFSPDGKLYQVEYAFQAVRQGWSTLGIRVKDGVVLAAEKALIKPLLDLSGLEKVVPIDTHVGATFAGFGSDGRILIDQARLIAVRHRLTYGEPIPIELLTKSICDIKQMYTQHGGVRPFGVSLIIAGVDSTGPKLLKTDPAGQYFGYYATAIGRGETKIEEVLEKEYKYDMSLDEAVKLAVKALASTSEEKLGPRNIDVAIIPVDTKTYRKLSEDEVSSILSSLGLSK</sequence>
<dbReference type="HAMAP" id="MF_00289_A">
    <property type="entry name" value="Proteasome_A_A"/>
    <property type="match status" value="1"/>
</dbReference>
<feature type="domain" description="Proteasome alpha-type subunits" evidence="7">
    <location>
        <begin position="10"/>
        <end position="32"/>
    </location>
</feature>
<keyword evidence="8" id="KW-0378">Hydrolase</keyword>
<dbReference type="SMART" id="SM00948">
    <property type="entry name" value="Proteasome_A_N"/>
    <property type="match status" value="1"/>
</dbReference>
<dbReference type="GO" id="GO:0006511">
    <property type="term" value="P:ubiquitin-dependent protein catabolic process"/>
    <property type="evidence" value="ECO:0007669"/>
    <property type="project" value="InterPro"/>
</dbReference>
<dbReference type="PANTHER" id="PTHR11599">
    <property type="entry name" value="PROTEASOME SUBUNIT ALPHA/BETA"/>
    <property type="match status" value="1"/>
</dbReference>
<evidence type="ECO:0000313" key="8">
    <source>
        <dbReference type="EMBL" id="HDS10730.1"/>
    </source>
</evidence>
<comment type="similarity">
    <text evidence="4 5 6">Belongs to the peptidase T1A family.</text>
</comment>
<dbReference type="InterPro" id="IPR000426">
    <property type="entry name" value="Proteasome_asu_N"/>
</dbReference>
<dbReference type="EMBL" id="DSDY01000123">
    <property type="protein sequence ID" value="HDS10730.1"/>
    <property type="molecule type" value="Genomic_DNA"/>
</dbReference>
<dbReference type="FunFam" id="3.60.20.10:FF:000004">
    <property type="entry name" value="Proteasome subunit alpha type-4"/>
    <property type="match status" value="1"/>
</dbReference>
<comment type="activity regulation">
    <text evidence="4">The formation of the proteasomal ATPase PAN-20S proteasome complex, via the docking of the C-termini of PAN into the intersubunit pockets in the alpha-rings, triggers opening of the gate for substrate entry. Interconversion between the open-gate and close-gate conformations leads to a dynamic regulation of the 20S proteasome proteolysis activity.</text>
</comment>
<dbReference type="GO" id="GO:0019773">
    <property type="term" value="C:proteasome core complex, alpha-subunit complex"/>
    <property type="evidence" value="ECO:0007669"/>
    <property type="project" value="UniProtKB-UniRule"/>
</dbReference>
<dbReference type="InterPro" id="IPR019982">
    <property type="entry name" value="Proteasome_asu_arc"/>
</dbReference>
<name>A0A7C1IDF6_9CREN</name>
<dbReference type="InterPro" id="IPR023332">
    <property type="entry name" value="Proteasome_alpha-type"/>
</dbReference>
<dbReference type="InterPro" id="IPR050115">
    <property type="entry name" value="Proteasome_alpha"/>
</dbReference>
<dbReference type="NCBIfam" id="TIGR03633">
    <property type="entry name" value="arc_protsome_A"/>
    <property type="match status" value="1"/>
</dbReference>
<dbReference type="SUPFAM" id="SSF56235">
    <property type="entry name" value="N-terminal nucleophile aminohydrolases (Ntn hydrolases)"/>
    <property type="match status" value="1"/>
</dbReference>
<evidence type="ECO:0000256" key="2">
    <source>
        <dbReference type="ARBA" id="ARBA00022490"/>
    </source>
</evidence>
<keyword evidence="3 4" id="KW-0647">Proteasome</keyword>
<dbReference type="PROSITE" id="PS51475">
    <property type="entry name" value="PROTEASOME_ALPHA_2"/>
    <property type="match status" value="1"/>
</dbReference>
<evidence type="ECO:0000256" key="3">
    <source>
        <dbReference type="ARBA" id="ARBA00022942"/>
    </source>
</evidence>
<evidence type="ECO:0000259" key="7">
    <source>
        <dbReference type="PROSITE" id="PS00388"/>
    </source>
</evidence>
<dbReference type="CDD" id="cd03756">
    <property type="entry name" value="proteasome_alpha_archeal"/>
    <property type="match status" value="1"/>
</dbReference>
<dbReference type="Pfam" id="PF00227">
    <property type="entry name" value="Proteasome"/>
    <property type="match status" value="1"/>
</dbReference>
<evidence type="ECO:0000256" key="6">
    <source>
        <dbReference type="RuleBase" id="RU000552"/>
    </source>
</evidence>
<evidence type="ECO:0000256" key="5">
    <source>
        <dbReference type="PROSITE-ProRule" id="PRU00808"/>
    </source>
</evidence>